<organism evidence="1 2">
    <name type="scientific">Ceratodon purpureus</name>
    <name type="common">Fire moss</name>
    <name type="synonym">Dicranum purpureum</name>
    <dbReference type="NCBI Taxonomy" id="3225"/>
    <lineage>
        <taxon>Eukaryota</taxon>
        <taxon>Viridiplantae</taxon>
        <taxon>Streptophyta</taxon>
        <taxon>Embryophyta</taxon>
        <taxon>Bryophyta</taxon>
        <taxon>Bryophytina</taxon>
        <taxon>Bryopsida</taxon>
        <taxon>Dicranidae</taxon>
        <taxon>Pseudoditrichales</taxon>
        <taxon>Ditrichaceae</taxon>
        <taxon>Ceratodon</taxon>
    </lineage>
</organism>
<keyword evidence="2" id="KW-1185">Reference proteome</keyword>
<name>A0A8T0IL63_CERPU</name>
<dbReference type="AlphaFoldDB" id="A0A8T0IL63"/>
<evidence type="ECO:0000313" key="2">
    <source>
        <dbReference type="Proteomes" id="UP000822688"/>
    </source>
</evidence>
<proteinExistence type="predicted"/>
<comment type="caution">
    <text evidence="1">The sequence shown here is derived from an EMBL/GenBank/DDBJ whole genome shotgun (WGS) entry which is preliminary data.</text>
</comment>
<sequence length="120" mass="12533">MFHRKHNQTAEYANVPAGAVGGTSNYPAGQSAGYGYEAGRDVNVKSGYGNTGNAVPQQSGGYGGGYVQHQQTPVSYGPAGQPVEAYPRKRSNRAANWCAAAFVACWACTWPCHGPCCCGV</sequence>
<dbReference type="EMBL" id="CM026423">
    <property type="protein sequence ID" value="KAG0583982.1"/>
    <property type="molecule type" value="Genomic_DNA"/>
</dbReference>
<dbReference type="Proteomes" id="UP000822688">
    <property type="component" value="Chromosome 3"/>
</dbReference>
<accession>A0A8T0IL63</accession>
<reference evidence="1" key="1">
    <citation type="submission" date="2020-06" db="EMBL/GenBank/DDBJ databases">
        <title>WGS assembly of Ceratodon purpureus strain R40.</title>
        <authorList>
            <person name="Carey S.B."/>
            <person name="Jenkins J."/>
            <person name="Shu S."/>
            <person name="Lovell J.T."/>
            <person name="Sreedasyam A."/>
            <person name="Maumus F."/>
            <person name="Tiley G.P."/>
            <person name="Fernandez-Pozo N."/>
            <person name="Barry K."/>
            <person name="Chen C."/>
            <person name="Wang M."/>
            <person name="Lipzen A."/>
            <person name="Daum C."/>
            <person name="Saski C.A."/>
            <person name="Payton A.C."/>
            <person name="Mcbreen J.C."/>
            <person name="Conrad R.E."/>
            <person name="Kollar L.M."/>
            <person name="Olsson S."/>
            <person name="Huttunen S."/>
            <person name="Landis J.B."/>
            <person name="Wickett N.J."/>
            <person name="Johnson M.G."/>
            <person name="Rensing S.A."/>
            <person name="Grimwood J."/>
            <person name="Schmutz J."/>
            <person name="Mcdaniel S.F."/>
        </authorList>
    </citation>
    <scope>NUCLEOTIDE SEQUENCE</scope>
    <source>
        <strain evidence="1">R40</strain>
    </source>
</reference>
<gene>
    <name evidence="1" type="ORF">KC19_3G177100</name>
</gene>
<evidence type="ECO:0000313" key="1">
    <source>
        <dbReference type="EMBL" id="KAG0583982.1"/>
    </source>
</evidence>
<protein>
    <submittedName>
        <fullName evidence="1">Uncharacterized protein</fullName>
    </submittedName>
</protein>